<feature type="transmembrane region" description="Helical" evidence="7">
    <location>
        <begin position="384"/>
        <end position="403"/>
    </location>
</feature>
<feature type="domain" description="Major facilitator superfamily (MFS) profile" evidence="8">
    <location>
        <begin position="11"/>
        <end position="409"/>
    </location>
</feature>
<feature type="transmembrane region" description="Helical" evidence="7">
    <location>
        <begin position="250"/>
        <end position="271"/>
    </location>
</feature>
<dbReference type="RefSeq" id="WP_208741048.1">
    <property type="nucleotide sequence ID" value="NZ_CP024915.1"/>
</dbReference>
<evidence type="ECO:0000256" key="4">
    <source>
        <dbReference type="ARBA" id="ARBA00022692"/>
    </source>
</evidence>
<dbReference type="PANTHER" id="PTHR23517:SF2">
    <property type="entry name" value="MULTIDRUG RESISTANCE PROTEIN MDTH"/>
    <property type="match status" value="1"/>
</dbReference>
<gene>
    <name evidence="9" type="ORF">CVO76_05245</name>
</gene>
<evidence type="ECO:0000313" key="10">
    <source>
        <dbReference type="Proteomes" id="UP000239187"/>
    </source>
</evidence>
<name>A0A2L0UD00_9MICC</name>
<feature type="transmembrane region" description="Helical" evidence="7">
    <location>
        <begin position="350"/>
        <end position="372"/>
    </location>
</feature>
<evidence type="ECO:0000259" key="8">
    <source>
        <dbReference type="PROSITE" id="PS50850"/>
    </source>
</evidence>
<dbReference type="GO" id="GO:0022857">
    <property type="term" value="F:transmembrane transporter activity"/>
    <property type="evidence" value="ECO:0007669"/>
    <property type="project" value="InterPro"/>
</dbReference>
<organism evidence="9 10">
    <name type="scientific">Arthrobacter agilis</name>
    <dbReference type="NCBI Taxonomy" id="37921"/>
    <lineage>
        <taxon>Bacteria</taxon>
        <taxon>Bacillati</taxon>
        <taxon>Actinomycetota</taxon>
        <taxon>Actinomycetes</taxon>
        <taxon>Micrococcales</taxon>
        <taxon>Micrococcaceae</taxon>
        <taxon>Arthrobacter</taxon>
    </lineage>
</organism>
<dbReference type="GO" id="GO:0005886">
    <property type="term" value="C:plasma membrane"/>
    <property type="evidence" value="ECO:0007669"/>
    <property type="project" value="UniProtKB-SubCell"/>
</dbReference>
<dbReference type="SUPFAM" id="SSF103473">
    <property type="entry name" value="MFS general substrate transporter"/>
    <property type="match status" value="1"/>
</dbReference>
<dbReference type="InterPro" id="IPR011701">
    <property type="entry name" value="MFS"/>
</dbReference>
<sequence length="410" mass="41947">MIPAPSTTQGGASVLLSTQLVFNIGFYAVVPFLALVMSEDLGLGAAAIGVVLGVRTFSQQGLFLLGGVLADRWGPRRSILSGCVLRAAGYYGLAAADSFWPFLLGAVLTGMGGALFSPAVEGLVGALDRARAADGSRRRSLFAWLVLFGEVGAVTGPLVGTGLLPLGFPIVARSAACLFLTVGVVLWLIMPRGLPTTAPSPRAAAGGHDTWACLRERRFLAFCAFFGINLLAYNQLYFTLPLELQQSGAGAGLLGMLFTITSILTIALQLPASSVAARMGTVAALRAGFSCIAVAFLLITLLGTTGMHLVPGLPAATGPVCLVVLLSLGRMLVGPAGLQQVQGFAGARPLGAYYGLLASCGGLAVVCGNTLIGALRDTVGSTTGWVLLVLLSGAAAVFLPRFLPLPSTAA</sequence>
<evidence type="ECO:0000256" key="3">
    <source>
        <dbReference type="ARBA" id="ARBA00022475"/>
    </source>
</evidence>
<dbReference type="InterPro" id="IPR020846">
    <property type="entry name" value="MFS_dom"/>
</dbReference>
<proteinExistence type="predicted"/>
<evidence type="ECO:0000256" key="2">
    <source>
        <dbReference type="ARBA" id="ARBA00022448"/>
    </source>
</evidence>
<evidence type="ECO:0000256" key="5">
    <source>
        <dbReference type="ARBA" id="ARBA00022989"/>
    </source>
</evidence>
<keyword evidence="5 7" id="KW-1133">Transmembrane helix</keyword>
<feature type="transmembrane region" description="Helical" evidence="7">
    <location>
        <begin position="12"/>
        <end position="37"/>
    </location>
</feature>
<dbReference type="Proteomes" id="UP000239187">
    <property type="component" value="Chromosome"/>
</dbReference>
<dbReference type="AlphaFoldDB" id="A0A2L0UD00"/>
<feature type="transmembrane region" description="Helical" evidence="7">
    <location>
        <begin position="141"/>
        <end position="164"/>
    </location>
</feature>
<keyword evidence="3" id="KW-1003">Cell membrane</keyword>
<dbReference type="Gene3D" id="1.20.1250.20">
    <property type="entry name" value="MFS general substrate transporter like domains"/>
    <property type="match status" value="1"/>
</dbReference>
<evidence type="ECO:0000256" key="6">
    <source>
        <dbReference type="ARBA" id="ARBA00023136"/>
    </source>
</evidence>
<comment type="subcellular location">
    <subcellularLocation>
        <location evidence="1">Cell membrane</location>
        <topology evidence="1">Multi-pass membrane protein</topology>
    </subcellularLocation>
</comment>
<keyword evidence="4 7" id="KW-0812">Transmembrane</keyword>
<reference evidence="9 10" key="1">
    <citation type="submission" date="2017-11" db="EMBL/GenBank/DDBJ databases">
        <title>Draft genome of Arthrobacter agilis strain UMCV2, a plant growth-promoting rhizobacterium and biocontrol capacity of phytopathogenic fungi.</title>
        <authorList>
            <person name="Martinez-Camara R."/>
            <person name="Santoyo G."/>
            <person name="Moreno-Hagelsieb G."/>
            <person name="Valencia-Cantero E."/>
        </authorList>
    </citation>
    <scope>NUCLEOTIDE SEQUENCE [LARGE SCALE GENOMIC DNA]</scope>
    <source>
        <strain evidence="9 10">UMCV2</strain>
    </source>
</reference>
<dbReference type="InterPro" id="IPR036259">
    <property type="entry name" value="MFS_trans_sf"/>
</dbReference>
<dbReference type="PANTHER" id="PTHR23517">
    <property type="entry name" value="RESISTANCE PROTEIN MDTM, PUTATIVE-RELATED-RELATED"/>
    <property type="match status" value="1"/>
</dbReference>
<dbReference type="EMBL" id="CP024915">
    <property type="protein sequence ID" value="AUZ87106.1"/>
    <property type="molecule type" value="Genomic_DNA"/>
</dbReference>
<dbReference type="PROSITE" id="PS50850">
    <property type="entry name" value="MFS"/>
    <property type="match status" value="1"/>
</dbReference>
<dbReference type="InterPro" id="IPR050171">
    <property type="entry name" value="MFS_Transporters"/>
</dbReference>
<accession>A0A2L0UD00</accession>
<keyword evidence="6 7" id="KW-0472">Membrane</keyword>
<feature type="transmembrane region" description="Helical" evidence="7">
    <location>
        <begin position="219"/>
        <end position="238"/>
    </location>
</feature>
<dbReference type="Pfam" id="PF07690">
    <property type="entry name" value="MFS_1"/>
    <property type="match status" value="1"/>
</dbReference>
<feature type="transmembrane region" description="Helical" evidence="7">
    <location>
        <begin position="283"/>
        <end position="303"/>
    </location>
</feature>
<feature type="transmembrane region" description="Helical" evidence="7">
    <location>
        <begin position="170"/>
        <end position="190"/>
    </location>
</feature>
<feature type="transmembrane region" description="Helical" evidence="7">
    <location>
        <begin position="309"/>
        <end position="329"/>
    </location>
</feature>
<evidence type="ECO:0000313" key="9">
    <source>
        <dbReference type="EMBL" id="AUZ87106.1"/>
    </source>
</evidence>
<feature type="transmembrane region" description="Helical" evidence="7">
    <location>
        <begin position="99"/>
        <end position="120"/>
    </location>
</feature>
<keyword evidence="2" id="KW-0813">Transport</keyword>
<evidence type="ECO:0000256" key="1">
    <source>
        <dbReference type="ARBA" id="ARBA00004651"/>
    </source>
</evidence>
<protein>
    <submittedName>
        <fullName evidence="9">MFS transporter</fullName>
    </submittedName>
</protein>
<evidence type="ECO:0000256" key="7">
    <source>
        <dbReference type="SAM" id="Phobius"/>
    </source>
</evidence>